<evidence type="ECO:0000313" key="4">
    <source>
        <dbReference type="Proteomes" id="UP000192801"/>
    </source>
</evidence>
<evidence type="ECO:0000256" key="1">
    <source>
        <dbReference type="SAM" id="MobiDB-lite"/>
    </source>
</evidence>
<dbReference type="OrthoDB" id="4371474at2"/>
<organism evidence="3 4">
    <name type="scientific">Mycolicibacterium insubricum</name>
    <dbReference type="NCBI Taxonomy" id="444597"/>
    <lineage>
        <taxon>Bacteria</taxon>
        <taxon>Bacillati</taxon>
        <taxon>Actinomycetota</taxon>
        <taxon>Actinomycetes</taxon>
        <taxon>Mycobacteriales</taxon>
        <taxon>Mycobacteriaceae</taxon>
        <taxon>Mycolicibacterium</taxon>
    </lineage>
</organism>
<dbReference type="EMBL" id="MVHS01000086">
    <property type="protein sequence ID" value="ORA62911.1"/>
    <property type="molecule type" value="Genomic_DNA"/>
</dbReference>
<dbReference type="GO" id="GO:0005576">
    <property type="term" value="C:extracellular region"/>
    <property type="evidence" value="ECO:0007669"/>
    <property type="project" value="TreeGrafter"/>
</dbReference>
<dbReference type="Pfam" id="PF02470">
    <property type="entry name" value="MlaD"/>
    <property type="match status" value="1"/>
</dbReference>
<feature type="region of interest" description="Disordered" evidence="1">
    <location>
        <begin position="127"/>
        <end position="147"/>
    </location>
</feature>
<dbReference type="RefSeq" id="WP_083033733.1">
    <property type="nucleotide sequence ID" value="NZ_AP022618.1"/>
</dbReference>
<accession>A0A1X0CRW2</accession>
<feature type="region of interest" description="Disordered" evidence="1">
    <location>
        <begin position="436"/>
        <end position="463"/>
    </location>
</feature>
<feature type="region of interest" description="Disordered" evidence="1">
    <location>
        <begin position="381"/>
        <end position="407"/>
    </location>
</feature>
<sequence>MTRANPHLAERLARITVDSVRALARQRVPLSVFGLVVTTVLATGYIAIGALDTNPLRSTISVQVLLPESGGLMPNQNVTFRGVPVGHVTSVAFTRHGVLATAEINTSAQVPADSLAHVSALSPAGEQYLDFRPPSQDGDSGPTRRDVPRLADGAVLTEDIDAIPVTLARLLANSDGVLGQLDPDKLSAITSELRVSNQGPAKLADLFDGGSFLISTVASVLPQTMSVLRNSRQVLTLLGDVTPGLDHSARNLKSILTGINAMDGGFRTLMARGEPTLNAIDGLIDDNSDTMVSLLGSLTTIAQLTTVRVPALRQMIAAPRGSALAAIGDTLHDGYVMAIADVYPRYGCDYQLPRLSPFVASYPEPYLYTYCTNPDPAVLVRGARNAPRPPGDDTAGPPPGYDPLAQAVPAPKVKSLMPTPYGGSLFPYPLPADPPDYPLPPNWPGKPPADYVEPSPSPRPTDN</sequence>
<evidence type="ECO:0000313" key="3">
    <source>
        <dbReference type="EMBL" id="ORA62911.1"/>
    </source>
</evidence>
<name>A0A1X0CRW2_9MYCO</name>
<dbReference type="STRING" id="444597.BST26_20630"/>
<dbReference type="InterPro" id="IPR024516">
    <property type="entry name" value="Mce_C"/>
</dbReference>
<dbReference type="PANTHER" id="PTHR33371">
    <property type="entry name" value="INTERMEMBRANE PHOSPHOLIPID TRANSPORT SYSTEM BINDING PROTEIN MLAD-RELATED"/>
    <property type="match status" value="1"/>
</dbReference>
<feature type="transmembrane region" description="Helical" evidence="2">
    <location>
        <begin position="30"/>
        <end position="51"/>
    </location>
</feature>
<dbReference type="Proteomes" id="UP000192801">
    <property type="component" value="Unassembled WGS sequence"/>
</dbReference>
<feature type="compositionally biased region" description="Pro residues" evidence="1">
    <location>
        <begin position="436"/>
        <end position="447"/>
    </location>
</feature>
<proteinExistence type="predicted"/>
<dbReference type="AlphaFoldDB" id="A0A1X0CRW2"/>
<keyword evidence="2" id="KW-0812">Transmembrane</keyword>
<dbReference type="PANTHER" id="PTHR33371:SF16">
    <property type="entry name" value="MCE-FAMILY PROTEIN MCE3F"/>
    <property type="match status" value="1"/>
</dbReference>
<keyword evidence="2" id="KW-1133">Transmembrane helix</keyword>
<dbReference type="InterPro" id="IPR003399">
    <property type="entry name" value="Mce/MlaD"/>
</dbReference>
<keyword evidence="4" id="KW-1185">Reference proteome</keyword>
<gene>
    <name evidence="3" type="ORF">BST26_20630</name>
</gene>
<dbReference type="InterPro" id="IPR052336">
    <property type="entry name" value="MlaD_Phospholipid_Transporter"/>
</dbReference>
<evidence type="ECO:0000256" key="2">
    <source>
        <dbReference type="SAM" id="Phobius"/>
    </source>
</evidence>
<dbReference type="Pfam" id="PF11887">
    <property type="entry name" value="Mce4_CUP1"/>
    <property type="match status" value="1"/>
</dbReference>
<protein>
    <submittedName>
        <fullName evidence="3">Mammalian cell entry protein</fullName>
    </submittedName>
</protein>
<keyword evidence="2" id="KW-0472">Membrane</keyword>
<reference evidence="3 4" key="1">
    <citation type="submission" date="2016-12" db="EMBL/GenBank/DDBJ databases">
        <title>The new phylogeny of genus Mycobacterium.</title>
        <authorList>
            <person name="Tortoli E."/>
            <person name="Trovato A."/>
            <person name="Cirillo D.M."/>
        </authorList>
    </citation>
    <scope>NUCLEOTIDE SEQUENCE [LARGE SCALE GENOMIC DNA]</scope>
    <source>
        <strain evidence="3 4">DSM 45130</strain>
    </source>
</reference>
<comment type="caution">
    <text evidence="3">The sequence shown here is derived from an EMBL/GenBank/DDBJ whole genome shotgun (WGS) entry which is preliminary data.</text>
</comment>